<reference evidence="3 4" key="1">
    <citation type="journal article" date="2015" name="G3 (Bethesda)">
        <title>Insights into Ongoing Evolution of the Hexachlorocyclohexane Catabolic Pathway from Comparative Genomics of Ten Sphingomonadaceae Strains.</title>
        <authorList>
            <person name="Pearce S.L."/>
            <person name="Oakeshott J.G."/>
            <person name="Pandey G."/>
        </authorList>
    </citation>
    <scope>NUCLEOTIDE SEQUENCE [LARGE SCALE GENOMIC DNA]</scope>
    <source>
        <strain evidence="3 4">LL02</strain>
    </source>
</reference>
<evidence type="ECO:0000256" key="1">
    <source>
        <dbReference type="SAM" id="SignalP"/>
    </source>
</evidence>
<feature type="domain" description="EF-hand" evidence="2">
    <location>
        <begin position="25"/>
        <end position="60"/>
    </location>
</feature>
<dbReference type="SUPFAM" id="SSF47473">
    <property type="entry name" value="EF-hand"/>
    <property type="match status" value="1"/>
</dbReference>
<organism evidence="3 4">
    <name type="scientific">Novosphingobium barchaimii LL02</name>
    <dbReference type="NCBI Taxonomy" id="1114963"/>
    <lineage>
        <taxon>Bacteria</taxon>
        <taxon>Pseudomonadati</taxon>
        <taxon>Pseudomonadota</taxon>
        <taxon>Alphaproteobacteria</taxon>
        <taxon>Sphingomonadales</taxon>
        <taxon>Sphingomonadaceae</taxon>
        <taxon>Novosphingobium</taxon>
    </lineage>
</organism>
<dbReference type="PROSITE" id="PS00018">
    <property type="entry name" value="EF_HAND_1"/>
    <property type="match status" value="2"/>
</dbReference>
<dbReference type="Proteomes" id="UP000052268">
    <property type="component" value="Unassembled WGS sequence"/>
</dbReference>
<evidence type="ECO:0000313" key="3">
    <source>
        <dbReference type="EMBL" id="KMS51977.1"/>
    </source>
</evidence>
<dbReference type="EMBL" id="JACU01000010">
    <property type="protein sequence ID" value="KMS51977.1"/>
    <property type="molecule type" value="Genomic_DNA"/>
</dbReference>
<comment type="caution">
    <text evidence="3">The sequence shown here is derived from an EMBL/GenBank/DDBJ whole genome shotgun (WGS) entry which is preliminary data.</text>
</comment>
<dbReference type="AlphaFoldDB" id="A0A0J7XJU6"/>
<dbReference type="Gene3D" id="1.10.238.10">
    <property type="entry name" value="EF-hand"/>
    <property type="match status" value="2"/>
</dbReference>
<feature type="signal peptide" evidence="1">
    <location>
        <begin position="1"/>
        <end position="20"/>
    </location>
</feature>
<dbReference type="CDD" id="cd00051">
    <property type="entry name" value="EFh"/>
    <property type="match status" value="1"/>
</dbReference>
<dbReference type="PATRIC" id="fig|1114963.3.peg.4163"/>
<dbReference type="InterPro" id="IPR018247">
    <property type="entry name" value="EF_Hand_1_Ca_BS"/>
</dbReference>
<dbReference type="GO" id="GO:0005509">
    <property type="term" value="F:calcium ion binding"/>
    <property type="evidence" value="ECO:0007669"/>
    <property type="project" value="InterPro"/>
</dbReference>
<feature type="domain" description="EF-hand" evidence="2">
    <location>
        <begin position="87"/>
        <end position="122"/>
    </location>
</feature>
<dbReference type="Pfam" id="PF13202">
    <property type="entry name" value="EF-hand_5"/>
    <property type="match status" value="3"/>
</dbReference>
<proteinExistence type="predicted"/>
<evidence type="ECO:0000313" key="4">
    <source>
        <dbReference type="Proteomes" id="UP000052268"/>
    </source>
</evidence>
<dbReference type="InterPro" id="IPR011992">
    <property type="entry name" value="EF-hand-dom_pair"/>
</dbReference>
<keyword evidence="4" id="KW-1185">Reference proteome</keyword>
<protein>
    <recommendedName>
        <fullName evidence="2">EF-hand domain-containing protein</fullName>
    </recommendedName>
</protein>
<accession>A0A0J7XJU6</accession>
<sequence length="127" mass="13364">MKYLACFAVLALGCVDAASAQTDDAFNTYVDAGFAAMDTDKNGNVDRTEFAAFMRKRLAQQGAEFDAAFTKLDKNADGSLSKAEAAAGNPLLAEHFSEVDTNKDGALSKDELRAAMIAAQTSQAAAQ</sequence>
<dbReference type="RefSeq" id="WP_059153133.1">
    <property type="nucleotide sequence ID" value="NZ_KQ130457.1"/>
</dbReference>
<gene>
    <name evidence="3" type="ORF">V474_02710</name>
</gene>
<evidence type="ECO:0000259" key="2">
    <source>
        <dbReference type="PROSITE" id="PS50222"/>
    </source>
</evidence>
<keyword evidence="1" id="KW-0732">Signal</keyword>
<dbReference type="SMART" id="SM00054">
    <property type="entry name" value="EFh"/>
    <property type="match status" value="3"/>
</dbReference>
<name>A0A0J7XJU6_9SPHN</name>
<dbReference type="InterPro" id="IPR002048">
    <property type="entry name" value="EF_hand_dom"/>
</dbReference>
<dbReference type="PROSITE" id="PS50222">
    <property type="entry name" value="EF_HAND_2"/>
    <property type="match status" value="2"/>
</dbReference>
<feature type="chain" id="PRO_5005291857" description="EF-hand domain-containing protein" evidence="1">
    <location>
        <begin position="21"/>
        <end position="127"/>
    </location>
</feature>